<evidence type="ECO:0000256" key="5">
    <source>
        <dbReference type="PROSITE-ProRule" id="PRU01091"/>
    </source>
</evidence>
<dbReference type="Pfam" id="PF00486">
    <property type="entry name" value="Trans_reg_C"/>
    <property type="match status" value="1"/>
</dbReference>
<evidence type="ECO:0000256" key="3">
    <source>
        <dbReference type="ARBA" id="ARBA00023163"/>
    </source>
</evidence>
<dbReference type="PROSITE" id="PS51755">
    <property type="entry name" value="OMPR_PHOB"/>
    <property type="match status" value="1"/>
</dbReference>
<dbReference type="Proteomes" id="UP000501237">
    <property type="component" value="Chromosome"/>
</dbReference>
<reference evidence="9 12" key="2">
    <citation type="journal article" date="2020" name="Microbiol. Resour. Announc.">
        <title>Complete genome sequence of Pseudomonas otitidis strain MrB4, isolated from Lake Biwa in Japan.</title>
        <authorList>
            <person name="Miyazaki K."/>
            <person name="Hase E."/>
            <person name="Maruya T."/>
        </authorList>
    </citation>
    <scope>NUCLEOTIDE SEQUENCE [LARGE SCALE GENOMIC DNA]</scope>
    <source>
        <strain evidence="9 12">MrB4</strain>
    </source>
</reference>
<feature type="domain" description="OmpR/PhoB-type" evidence="8">
    <location>
        <begin position="1"/>
        <end position="94"/>
    </location>
</feature>
<evidence type="ECO:0000313" key="9">
    <source>
        <dbReference type="EMBL" id="BCA28586.1"/>
    </source>
</evidence>
<dbReference type="InterPro" id="IPR016032">
    <property type="entry name" value="Sig_transdc_resp-reg_C-effctor"/>
</dbReference>
<accession>A0A1I0UFS1</accession>
<organism evidence="10 11">
    <name type="scientific">Metapseudomonas otitidis</name>
    <dbReference type="NCBI Taxonomy" id="319939"/>
    <lineage>
        <taxon>Bacteria</taxon>
        <taxon>Pseudomonadati</taxon>
        <taxon>Pseudomonadota</taxon>
        <taxon>Gammaproteobacteria</taxon>
        <taxon>Pseudomonadales</taxon>
        <taxon>Pseudomonadaceae</taxon>
        <taxon>Metapseudomonas</taxon>
    </lineage>
</organism>
<dbReference type="InterPro" id="IPR000792">
    <property type="entry name" value="Tscrpt_reg_LuxR_C"/>
</dbReference>
<dbReference type="GO" id="GO:0000160">
    <property type="term" value="P:phosphorelay signal transduction system"/>
    <property type="evidence" value="ECO:0007669"/>
    <property type="project" value="InterPro"/>
</dbReference>
<evidence type="ECO:0000256" key="4">
    <source>
        <dbReference type="PROSITE-ProRule" id="PRU00169"/>
    </source>
</evidence>
<dbReference type="Proteomes" id="UP000461288">
    <property type="component" value="Unassembled WGS sequence"/>
</dbReference>
<keyword evidence="3" id="KW-0804">Transcription</keyword>
<evidence type="ECO:0000313" key="11">
    <source>
        <dbReference type="Proteomes" id="UP000461288"/>
    </source>
</evidence>
<dbReference type="Gene3D" id="1.10.10.10">
    <property type="entry name" value="Winged helix-like DNA-binding domain superfamily/Winged helix DNA-binding domain"/>
    <property type="match status" value="2"/>
</dbReference>
<dbReference type="SMART" id="SM00862">
    <property type="entry name" value="Trans_reg_C"/>
    <property type="match status" value="1"/>
</dbReference>
<reference evidence="10 11" key="1">
    <citation type="submission" date="2019-12" db="EMBL/GenBank/DDBJ databases">
        <title>Draft genome sequence of Pseudomonas otitidis recovered from a chicken carcass.</title>
        <authorList>
            <person name="Vieira T.R."/>
            <person name="Oliviera E.F.C."/>
            <person name="Silva N.M.V."/>
            <person name="Sambrano G.E."/>
            <person name="Cibulski S.P."/>
            <person name="Cardoso M.R.I."/>
        </authorList>
    </citation>
    <scope>NUCLEOTIDE SEQUENCE [LARGE SCALE GENOMIC DNA]</scope>
    <source>
        <strain evidence="10 11">25_K</strain>
    </source>
</reference>
<dbReference type="CDD" id="cd06170">
    <property type="entry name" value="LuxR_C_like"/>
    <property type="match status" value="1"/>
</dbReference>
<evidence type="ECO:0000259" key="6">
    <source>
        <dbReference type="PROSITE" id="PS50043"/>
    </source>
</evidence>
<keyword evidence="2 5" id="KW-0238">DNA-binding</keyword>
<keyword evidence="1" id="KW-0805">Transcription regulation</keyword>
<dbReference type="AlphaFoldDB" id="A0A1I0UFS1"/>
<evidence type="ECO:0000259" key="7">
    <source>
        <dbReference type="PROSITE" id="PS50110"/>
    </source>
</evidence>
<dbReference type="EMBL" id="WTFN01000072">
    <property type="protein sequence ID" value="MWK58873.1"/>
    <property type="molecule type" value="Genomic_DNA"/>
</dbReference>
<dbReference type="GeneID" id="57397787"/>
<dbReference type="GO" id="GO:0003677">
    <property type="term" value="F:DNA binding"/>
    <property type="evidence" value="ECO:0007669"/>
    <property type="project" value="UniProtKB-UniRule"/>
</dbReference>
<dbReference type="Pfam" id="PF00072">
    <property type="entry name" value="Response_reg"/>
    <property type="match status" value="1"/>
</dbReference>
<dbReference type="InterPro" id="IPR001867">
    <property type="entry name" value="OmpR/PhoB-type_DNA-bd"/>
</dbReference>
<dbReference type="InterPro" id="IPR001789">
    <property type="entry name" value="Sig_transdc_resp-reg_receiver"/>
</dbReference>
<dbReference type="SUPFAM" id="SSF52172">
    <property type="entry name" value="CheY-like"/>
    <property type="match status" value="1"/>
</dbReference>
<keyword evidence="4" id="KW-0597">Phosphoprotein</keyword>
<evidence type="ECO:0000259" key="8">
    <source>
        <dbReference type="PROSITE" id="PS51755"/>
    </source>
</evidence>
<evidence type="ECO:0000256" key="2">
    <source>
        <dbReference type="ARBA" id="ARBA00023125"/>
    </source>
</evidence>
<protein>
    <submittedName>
        <fullName evidence="10">Response regulator</fullName>
    </submittedName>
</protein>
<dbReference type="PANTHER" id="PTHR44688">
    <property type="entry name" value="DNA-BINDING TRANSCRIPTIONAL ACTIVATOR DEVR_DOSR"/>
    <property type="match status" value="1"/>
</dbReference>
<feature type="modified residue" description="4-aspartylphosphate" evidence="4">
    <location>
        <position position="167"/>
    </location>
</feature>
<dbReference type="SMART" id="SM00448">
    <property type="entry name" value="REC"/>
    <property type="match status" value="1"/>
</dbReference>
<evidence type="ECO:0000256" key="1">
    <source>
        <dbReference type="ARBA" id="ARBA00023015"/>
    </source>
</evidence>
<feature type="domain" description="HTH luxR-type" evidence="6">
    <location>
        <begin position="248"/>
        <end position="313"/>
    </location>
</feature>
<dbReference type="RefSeq" id="WP_044404808.1">
    <property type="nucleotide sequence ID" value="NZ_AP022642.1"/>
</dbReference>
<dbReference type="PROSITE" id="PS50043">
    <property type="entry name" value="HTH_LUXR_2"/>
    <property type="match status" value="1"/>
</dbReference>
<gene>
    <name evidence="10" type="ORF">GO594_23055</name>
    <name evidence="9" type="ORF">PtoMrB4_25630</name>
</gene>
<dbReference type="STRING" id="319939.SAMN05216263_111166"/>
<name>A0A1I0UFS1_9GAMM</name>
<dbReference type="SMART" id="SM00421">
    <property type="entry name" value="HTH_LUXR"/>
    <property type="match status" value="1"/>
</dbReference>
<dbReference type="EMBL" id="AP022642">
    <property type="protein sequence ID" value="BCA28586.1"/>
    <property type="molecule type" value="Genomic_DNA"/>
</dbReference>
<dbReference type="Pfam" id="PF00196">
    <property type="entry name" value="GerE"/>
    <property type="match status" value="1"/>
</dbReference>
<dbReference type="SUPFAM" id="SSF46894">
    <property type="entry name" value="C-terminal effector domain of the bipartite response regulators"/>
    <property type="match status" value="2"/>
</dbReference>
<dbReference type="PROSITE" id="PS50110">
    <property type="entry name" value="RESPONSE_REGULATORY"/>
    <property type="match status" value="1"/>
</dbReference>
<proteinExistence type="predicted"/>
<dbReference type="PRINTS" id="PR00038">
    <property type="entry name" value="HTHLUXR"/>
</dbReference>
<dbReference type="InterPro" id="IPR011006">
    <property type="entry name" value="CheY-like_superfamily"/>
</dbReference>
<dbReference type="Gene3D" id="3.40.50.2300">
    <property type="match status" value="1"/>
</dbReference>
<evidence type="ECO:0000313" key="12">
    <source>
        <dbReference type="Proteomes" id="UP000501237"/>
    </source>
</evidence>
<dbReference type="GO" id="GO:0006355">
    <property type="term" value="P:regulation of DNA-templated transcription"/>
    <property type="evidence" value="ECO:0007669"/>
    <property type="project" value="InterPro"/>
</dbReference>
<feature type="DNA-binding region" description="OmpR/PhoB-type" evidence="5">
    <location>
        <begin position="1"/>
        <end position="94"/>
    </location>
</feature>
<dbReference type="KEGG" id="poj:PtoMrB4_25630"/>
<dbReference type="CDD" id="cd00383">
    <property type="entry name" value="trans_reg_C"/>
    <property type="match status" value="1"/>
</dbReference>
<evidence type="ECO:0000313" key="10">
    <source>
        <dbReference type="EMBL" id="MWK58873.1"/>
    </source>
</evidence>
<dbReference type="InterPro" id="IPR036388">
    <property type="entry name" value="WH-like_DNA-bd_sf"/>
</dbReference>
<sequence>MIRLGDAWISLERREAFLNGAPVRLGSRAFDVLEALLAAPNRLVTKAELLQAAWPDLVVEENNLQVQVSALRKHLGLDARLLETVPRRGYRLNLQATVVAAAEPPVRPVPAAPVGRADVHVIDDEPAVRTALVRQLRSAGIEATAYASAPEFLARCPCDRPGCLLLDVRLREGSGFDLQDELARRGVPLSVVFMSGFGTIDMSVKAMKAGAEGFLTKPVDEAQLLAAVGEAMGRACILHQQRHARQAVQARYASLTPRERDVFRLLLEGRQNRDIAQQLGLQDVTVKMHKKHVMTKLGASNLIHLLVAGRTLGMLPQFDPVAEPA</sequence>
<feature type="domain" description="Response regulatory" evidence="7">
    <location>
        <begin position="118"/>
        <end position="232"/>
    </location>
</feature>
<dbReference type="PANTHER" id="PTHR44688:SF16">
    <property type="entry name" value="DNA-BINDING TRANSCRIPTIONAL ACTIVATOR DEVR_DOSR"/>
    <property type="match status" value="1"/>
</dbReference>
<dbReference type="PROSITE" id="PS00622">
    <property type="entry name" value="HTH_LUXR_1"/>
    <property type="match status" value="1"/>
</dbReference>